<name>C6BVE5_MARSD</name>
<dbReference type="OrthoDB" id="9795133at2"/>
<keyword evidence="4" id="KW-0808">Transferase</keyword>
<dbReference type="InterPro" id="IPR035965">
    <property type="entry name" value="PAS-like_dom_sf"/>
</dbReference>
<feature type="chain" id="PRO_5002962877" description="histidine kinase" evidence="11">
    <location>
        <begin position="25"/>
        <end position="901"/>
    </location>
</feature>
<dbReference type="InterPro" id="IPR036097">
    <property type="entry name" value="HisK_dim/P_sf"/>
</dbReference>
<dbReference type="GO" id="GO:0005524">
    <property type="term" value="F:ATP binding"/>
    <property type="evidence" value="ECO:0007669"/>
    <property type="project" value="UniProtKB-KW"/>
</dbReference>
<dbReference type="InterPro" id="IPR000014">
    <property type="entry name" value="PAS"/>
</dbReference>
<dbReference type="InterPro" id="IPR003661">
    <property type="entry name" value="HisK_dim/P_dom"/>
</dbReference>
<dbReference type="eggNOG" id="COG2984">
    <property type="taxonomic scope" value="Bacteria"/>
</dbReference>
<feature type="signal peptide" evidence="11">
    <location>
        <begin position="1"/>
        <end position="24"/>
    </location>
</feature>
<dbReference type="SMART" id="SM00388">
    <property type="entry name" value="HisKA"/>
    <property type="match status" value="1"/>
</dbReference>
<dbReference type="InterPro" id="IPR001610">
    <property type="entry name" value="PAC"/>
</dbReference>
<dbReference type="CDD" id="cd00130">
    <property type="entry name" value="PAS"/>
    <property type="match status" value="2"/>
</dbReference>
<dbReference type="InterPro" id="IPR005467">
    <property type="entry name" value="His_kinase_dom"/>
</dbReference>
<proteinExistence type="predicted"/>
<dbReference type="KEGG" id="dsa:Desal_2060"/>
<dbReference type="Gene3D" id="3.40.50.2300">
    <property type="match status" value="2"/>
</dbReference>
<dbReference type="InterPro" id="IPR000700">
    <property type="entry name" value="PAS-assoc_C"/>
</dbReference>
<evidence type="ECO:0000256" key="7">
    <source>
        <dbReference type="ARBA" id="ARBA00022840"/>
    </source>
</evidence>
<dbReference type="Gene3D" id="3.30.565.10">
    <property type="entry name" value="Histidine kinase-like ATPase, C-terminal domain"/>
    <property type="match status" value="1"/>
</dbReference>
<dbReference type="Proteomes" id="UP000002601">
    <property type="component" value="Chromosome"/>
</dbReference>
<evidence type="ECO:0000256" key="5">
    <source>
        <dbReference type="ARBA" id="ARBA00022741"/>
    </source>
</evidence>
<evidence type="ECO:0000259" key="12">
    <source>
        <dbReference type="PROSITE" id="PS50109"/>
    </source>
</evidence>
<evidence type="ECO:0000256" key="11">
    <source>
        <dbReference type="SAM" id="SignalP"/>
    </source>
</evidence>
<gene>
    <name evidence="15" type="ordered locus">Desal_2060</name>
</gene>
<dbReference type="PANTHER" id="PTHR43065">
    <property type="entry name" value="SENSOR HISTIDINE KINASE"/>
    <property type="match status" value="1"/>
</dbReference>
<accession>C6BVE5</accession>
<dbReference type="AlphaFoldDB" id="C6BVE5"/>
<dbReference type="PRINTS" id="PR00344">
    <property type="entry name" value="BCTRLSENSOR"/>
</dbReference>
<keyword evidence="9" id="KW-0175">Coiled coil</keyword>
<dbReference type="SUPFAM" id="SSF55785">
    <property type="entry name" value="PYP-like sensor domain (PAS domain)"/>
    <property type="match status" value="2"/>
</dbReference>
<dbReference type="Pfam" id="PF04392">
    <property type="entry name" value="ABC_sub_bind"/>
    <property type="match status" value="1"/>
</dbReference>
<evidence type="ECO:0000256" key="3">
    <source>
        <dbReference type="ARBA" id="ARBA00022553"/>
    </source>
</evidence>
<keyword evidence="10" id="KW-0812">Transmembrane</keyword>
<dbReference type="eggNOG" id="COG3852">
    <property type="taxonomic scope" value="Bacteria"/>
</dbReference>
<comment type="catalytic activity">
    <reaction evidence="1">
        <text>ATP + protein L-histidine = ADP + protein N-phospho-L-histidine.</text>
        <dbReference type="EC" id="2.7.13.3"/>
    </reaction>
</comment>
<keyword evidence="7" id="KW-0067">ATP-binding</keyword>
<feature type="coiled-coil region" evidence="9">
    <location>
        <begin position="361"/>
        <end position="388"/>
    </location>
</feature>
<dbReference type="CDD" id="cd00082">
    <property type="entry name" value="HisKA"/>
    <property type="match status" value="1"/>
</dbReference>
<dbReference type="Pfam" id="PF08447">
    <property type="entry name" value="PAS_3"/>
    <property type="match status" value="1"/>
</dbReference>
<dbReference type="Pfam" id="PF02518">
    <property type="entry name" value="HATPase_c"/>
    <property type="match status" value="1"/>
</dbReference>
<dbReference type="EC" id="2.7.13.3" evidence="2"/>
<evidence type="ECO:0000256" key="9">
    <source>
        <dbReference type="SAM" id="Coils"/>
    </source>
</evidence>
<dbReference type="HOGENOM" id="CLU_000445_89_20_7"/>
<dbReference type="SMART" id="SM00086">
    <property type="entry name" value="PAC"/>
    <property type="match status" value="2"/>
</dbReference>
<evidence type="ECO:0000256" key="6">
    <source>
        <dbReference type="ARBA" id="ARBA00022777"/>
    </source>
</evidence>
<evidence type="ECO:0000256" key="2">
    <source>
        <dbReference type="ARBA" id="ARBA00012438"/>
    </source>
</evidence>
<feature type="domain" description="PAS" evidence="13">
    <location>
        <begin position="378"/>
        <end position="450"/>
    </location>
</feature>
<feature type="domain" description="Histidine kinase" evidence="12">
    <location>
        <begin position="642"/>
        <end position="888"/>
    </location>
</feature>
<dbReference type="InterPro" id="IPR036890">
    <property type="entry name" value="HATPase_C_sf"/>
</dbReference>
<dbReference type="STRING" id="526222.Desal_2060"/>
<keyword evidence="16" id="KW-1185">Reference proteome</keyword>
<keyword evidence="6 15" id="KW-0418">Kinase</keyword>
<keyword evidence="3" id="KW-0597">Phosphoprotein</keyword>
<evidence type="ECO:0000313" key="16">
    <source>
        <dbReference type="Proteomes" id="UP000002601"/>
    </source>
</evidence>
<dbReference type="SMART" id="SM00091">
    <property type="entry name" value="PAS"/>
    <property type="match status" value="2"/>
</dbReference>
<dbReference type="PROSITE" id="PS50109">
    <property type="entry name" value="HIS_KIN"/>
    <property type="match status" value="1"/>
</dbReference>
<evidence type="ECO:0000256" key="10">
    <source>
        <dbReference type="SAM" id="Phobius"/>
    </source>
</evidence>
<dbReference type="InterPro" id="IPR003594">
    <property type="entry name" value="HATPase_dom"/>
</dbReference>
<keyword evidence="5" id="KW-0547">Nucleotide-binding</keyword>
<dbReference type="SUPFAM" id="SSF55874">
    <property type="entry name" value="ATPase domain of HSP90 chaperone/DNA topoisomerase II/histidine kinase"/>
    <property type="match status" value="1"/>
</dbReference>
<dbReference type="Pfam" id="PF08448">
    <property type="entry name" value="PAS_4"/>
    <property type="match status" value="1"/>
</dbReference>
<evidence type="ECO:0000313" key="15">
    <source>
        <dbReference type="EMBL" id="ACS80120.1"/>
    </source>
</evidence>
<dbReference type="Gene3D" id="3.30.450.20">
    <property type="entry name" value="PAS domain"/>
    <property type="match status" value="2"/>
</dbReference>
<dbReference type="GO" id="GO:0000155">
    <property type="term" value="F:phosphorelay sensor kinase activity"/>
    <property type="evidence" value="ECO:0007669"/>
    <property type="project" value="InterPro"/>
</dbReference>
<keyword evidence="8" id="KW-0902">Two-component regulatory system</keyword>
<evidence type="ECO:0000259" key="13">
    <source>
        <dbReference type="PROSITE" id="PS50112"/>
    </source>
</evidence>
<dbReference type="SMART" id="SM00387">
    <property type="entry name" value="HATPase_c"/>
    <property type="match status" value="1"/>
</dbReference>
<organism evidence="15 16">
    <name type="scientific">Maridesulfovibrio salexigens (strain ATCC 14822 / DSM 2638 / NCIMB 8403 / VKM B-1763)</name>
    <name type="common">Desulfovibrio salexigens</name>
    <dbReference type="NCBI Taxonomy" id="526222"/>
    <lineage>
        <taxon>Bacteria</taxon>
        <taxon>Pseudomonadati</taxon>
        <taxon>Thermodesulfobacteriota</taxon>
        <taxon>Desulfovibrionia</taxon>
        <taxon>Desulfovibrionales</taxon>
        <taxon>Desulfovibrionaceae</taxon>
        <taxon>Maridesulfovibrio</taxon>
    </lineage>
</organism>
<evidence type="ECO:0000256" key="4">
    <source>
        <dbReference type="ARBA" id="ARBA00022679"/>
    </source>
</evidence>
<dbReference type="NCBIfam" id="TIGR00229">
    <property type="entry name" value="sensory_box"/>
    <property type="match status" value="2"/>
</dbReference>
<protein>
    <recommendedName>
        <fullName evidence="2">histidine kinase</fullName>
        <ecNumber evidence="2">2.7.13.3</ecNumber>
    </recommendedName>
</protein>
<evidence type="ECO:0000256" key="1">
    <source>
        <dbReference type="ARBA" id="ARBA00000085"/>
    </source>
</evidence>
<dbReference type="Gene3D" id="1.10.287.130">
    <property type="match status" value="1"/>
</dbReference>
<dbReference type="InterPro" id="IPR007487">
    <property type="entry name" value="ABC_transpt-TYRBP-like"/>
</dbReference>
<dbReference type="EMBL" id="CP001649">
    <property type="protein sequence ID" value="ACS80120.1"/>
    <property type="molecule type" value="Genomic_DNA"/>
</dbReference>
<dbReference type="PROSITE" id="PS50113">
    <property type="entry name" value="PAC"/>
    <property type="match status" value="1"/>
</dbReference>
<dbReference type="SUPFAM" id="SSF47384">
    <property type="entry name" value="Homodimeric domain of signal transducing histidine kinase"/>
    <property type="match status" value="1"/>
</dbReference>
<sequence>MKKLIIIVALFSWAIFSFCPAVSAAKSHALLISSYHPGFPTFFEQINGLKSILSPAGIHLDVEFMDSKRFMNKKNLSAFHNMLKTKLTSLDKYNIVVTSDDNALNFVLKNRKEFFPDTPIVFCGVNNQALARSMDDNESVTGVIEAVSMRENLQGIAALIPGVKTVYLVVDETPSGQADLQSANKLGVEFSDIKLVEIPLNRMNWSEMKEVLGRLPNDSAVLLLSAYRDKDGVAKSFEEGLQEILSSSSRPVFHLYEHGMGKGLIGGKVISHYEQGVIAGRIALDILSGKAVKDIPVVEGGDANRFIFDRTVLDRFKIKSSKLPANSLILNENESVWGVHKIEIIAAFFVIAVLLVFSIALSIAYMKLRNAKEEVRQSRERFALAMAANKDGVWDWNIKTDDVYYSPGYKAMLGYGENELPSHVDSWVDLIHEDDRVHAFNVNSKCINNEIENFEVEFRMQAKDGKWLWILGRGNAVERDESGKAIRMIGTHTDITELKNSLEEIKDLRNQLKSIIDSMPVILVGLNGEGRVTRWNRKASEVAGISDEQAVGRLVEEVFPRLSPYMKQVRDSLSSQKVWTDPRVSRKQDGDVFYDDIMIYPLSAGDQDGVVVQIEDVTERVRLEDMLVQNEKMLSVGGLAAGMAHEINNPLGVIAQGAQNITRRVLGDLKSNRRAAEARNINLEDLHGYMHDRDIPKIINGITASVDRAAKIVRNMLSFSRKNQDNFKQHDLSELLDNTIELADNEYNLSTKYDFKKIEIIREFEDDISTVLCEGSEIQQVFLNLLKNSAQSMTSKSYDSGGPTFILRAYEKRDWVNIEIEDNGQGIDENVRKRIFEPFYTTKKVGEGTGLGLAISYFIIADLHNGNMEVYSSPGNWTKFVISLPIQQSVFGQPCPCISEN</sequence>
<dbReference type="InterPro" id="IPR013655">
    <property type="entry name" value="PAS_fold_3"/>
</dbReference>
<evidence type="ECO:0000259" key="14">
    <source>
        <dbReference type="PROSITE" id="PS50113"/>
    </source>
</evidence>
<feature type="domain" description="PAC" evidence="14">
    <location>
        <begin position="454"/>
        <end position="507"/>
    </location>
</feature>
<dbReference type="PROSITE" id="PS50112">
    <property type="entry name" value="PAS"/>
    <property type="match status" value="2"/>
</dbReference>
<dbReference type="InterPro" id="IPR013656">
    <property type="entry name" value="PAS_4"/>
</dbReference>
<dbReference type="PANTHER" id="PTHR43065:SF46">
    <property type="entry name" value="C4-DICARBOXYLATE TRANSPORT SENSOR PROTEIN DCTB"/>
    <property type="match status" value="1"/>
</dbReference>
<keyword evidence="10" id="KW-0472">Membrane</keyword>
<reference evidence="15 16" key="1">
    <citation type="submission" date="2009-06" db="EMBL/GenBank/DDBJ databases">
        <title>Complete sequence of Desulfovibrio salexigens DSM 2638.</title>
        <authorList>
            <consortium name="US DOE Joint Genome Institute"/>
            <person name="Lucas S."/>
            <person name="Copeland A."/>
            <person name="Lapidus A."/>
            <person name="Glavina del Rio T."/>
            <person name="Tice H."/>
            <person name="Bruce D."/>
            <person name="Goodwin L."/>
            <person name="Pitluck S."/>
            <person name="Munk A.C."/>
            <person name="Brettin T."/>
            <person name="Detter J.C."/>
            <person name="Han C."/>
            <person name="Tapia R."/>
            <person name="Larimer F."/>
            <person name="Land M."/>
            <person name="Hauser L."/>
            <person name="Kyrpides N."/>
            <person name="Anderson I."/>
            <person name="Wall J.D."/>
            <person name="Arkin A.P."/>
            <person name="Dehal P."/>
            <person name="Chivian D."/>
            <person name="Giles B."/>
            <person name="Hazen T.C."/>
        </authorList>
    </citation>
    <scope>NUCLEOTIDE SEQUENCE [LARGE SCALE GENOMIC DNA]</scope>
    <source>
        <strain evidence="16">ATCC 14822 / DSM 2638 / NCIMB 8403 / VKM B-1763</strain>
    </source>
</reference>
<keyword evidence="10" id="KW-1133">Transmembrane helix</keyword>
<evidence type="ECO:0000256" key="8">
    <source>
        <dbReference type="ARBA" id="ARBA00023012"/>
    </source>
</evidence>
<feature type="domain" description="PAS" evidence="13">
    <location>
        <begin position="508"/>
        <end position="564"/>
    </location>
</feature>
<dbReference type="InterPro" id="IPR004358">
    <property type="entry name" value="Sig_transdc_His_kin-like_C"/>
</dbReference>
<keyword evidence="11" id="KW-0732">Signal</keyword>
<feature type="transmembrane region" description="Helical" evidence="10">
    <location>
        <begin position="344"/>
        <end position="366"/>
    </location>
</feature>